<dbReference type="GO" id="GO:0055085">
    <property type="term" value="P:transmembrane transport"/>
    <property type="evidence" value="ECO:0007669"/>
    <property type="project" value="TreeGrafter"/>
</dbReference>
<sequence length="372" mass="41469">MNEVKLPFNARLTYTLLSLILIVFIAHIGQSIIVPLIFAFLLAVMLLPLSNFLERKGFPRWLAALVSLFVFIFVLMAIISLLGSQMASFISDFPALQKQVMQTASSAQQWVWRHFHIDVVRQTNYLEKAALGTLGSATTFISETFLSISALLIFCVFVMLYSFFLLLYRSLLLTFLVKLIQEQHRDKLLDIVAQTRYIIKSYVSGLMLEMLIVAVLNCVLFTILGIKYGLLLGIMAAIFNLVPYLGIFTAIIISMLITMTTGPMLGAIQVGLALFLVHLVDSNILLPRIVGSKVKINALVTIIGVVLGNMLWGISGMFLAIPIIAIMKIIFEHIDYLSAWALLLGDMPHPRKTDVKTVPADKSNVKEDNTTL</sequence>
<dbReference type="Proteomes" id="UP000242818">
    <property type="component" value="Unassembled WGS sequence"/>
</dbReference>
<gene>
    <name evidence="9" type="ORF">GA0116948_104282</name>
</gene>
<evidence type="ECO:0000256" key="6">
    <source>
        <dbReference type="ARBA" id="ARBA00022989"/>
    </source>
</evidence>
<proteinExistence type="inferred from homology"/>
<dbReference type="EMBL" id="FMAR01000004">
    <property type="protein sequence ID" value="SCC22205.1"/>
    <property type="molecule type" value="Genomic_DNA"/>
</dbReference>
<evidence type="ECO:0000256" key="2">
    <source>
        <dbReference type="ARBA" id="ARBA00009773"/>
    </source>
</evidence>
<keyword evidence="10" id="KW-1185">Reference proteome</keyword>
<evidence type="ECO:0000256" key="8">
    <source>
        <dbReference type="SAM" id="Phobius"/>
    </source>
</evidence>
<evidence type="ECO:0000256" key="5">
    <source>
        <dbReference type="ARBA" id="ARBA00022692"/>
    </source>
</evidence>
<keyword evidence="6 8" id="KW-1133">Transmembrane helix</keyword>
<feature type="transmembrane region" description="Helical" evidence="8">
    <location>
        <begin position="16"/>
        <end position="49"/>
    </location>
</feature>
<protein>
    <submittedName>
        <fullName evidence="9">Predicted PurR-regulated permease PerM</fullName>
    </submittedName>
</protein>
<evidence type="ECO:0000313" key="9">
    <source>
        <dbReference type="EMBL" id="SCC22205.1"/>
    </source>
</evidence>
<feature type="transmembrane region" description="Helical" evidence="8">
    <location>
        <begin position="232"/>
        <end position="257"/>
    </location>
</feature>
<name>A0A1C4CSR6_9BACT</name>
<dbReference type="RefSeq" id="WP_165798361.1">
    <property type="nucleotide sequence ID" value="NZ_FMAR01000004.1"/>
</dbReference>
<feature type="transmembrane region" description="Helical" evidence="8">
    <location>
        <begin position="145"/>
        <end position="168"/>
    </location>
</feature>
<comment type="subcellular location">
    <subcellularLocation>
        <location evidence="1">Cell membrane</location>
        <topology evidence="1">Multi-pass membrane protein</topology>
    </subcellularLocation>
</comment>
<feature type="transmembrane region" description="Helical" evidence="8">
    <location>
        <begin position="264"/>
        <end position="286"/>
    </location>
</feature>
<dbReference type="PANTHER" id="PTHR21716">
    <property type="entry name" value="TRANSMEMBRANE PROTEIN"/>
    <property type="match status" value="1"/>
</dbReference>
<dbReference type="Pfam" id="PF01594">
    <property type="entry name" value="AI-2E_transport"/>
    <property type="match status" value="1"/>
</dbReference>
<evidence type="ECO:0000313" key="10">
    <source>
        <dbReference type="Proteomes" id="UP000242818"/>
    </source>
</evidence>
<dbReference type="STRING" id="1335309.GA0116948_104282"/>
<dbReference type="AlphaFoldDB" id="A0A1C4CSR6"/>
<evidence type="ECO:0000256" key="1">
    <source>
        <dbReference type="ARBA" id="ARBA00004651"/>
    </source>
</evidence>
<keyword evidence="3" id="KW-0813">Transport</keyword>
<accession>A0A1C4CSR6</accession>
<dbReference type="InterPro" id="IPR002549">
    <property type="entry name" value="AI-2E-like"/>
</dbReference>
<dbReference type="GO" id="GO:0005886">
    <property type="term" value="C:plasma membrane"/>
    <property type="evidence" value="ECO:0007669"/>
    <property type="project" value="UniProtKB-SubCell"/>
</dbReference>
<comment type="similarity">
    <text evidence="2">Belongs to the autoinducer-2 exporter (AI-2E) (TC 2.A.86) family.</text>
</comment>
<feature type="transmembrane region" description="Helical" evidence="8">
    <location>
        <begin position="61"/>
        <end position="83"/>
    </location>
</feature>
<evidence type="ECO:0000256" key="3">
    <source>
        <dbReference type="ARBA" id="ARBA00022448"/>
    </source>
</evidence>
<evidence type="ECO:0000256" key="4">
    <source>
        <dbReference type="ARBA" id="ARBA00022475"/>
    </source>
</evidence>
<dbReference type="PANTHER" id="PTHR21716:SF53">
    <property type="entry name" value="PERMEASE PERM-RELATED"/>
    <property type="match status" value="1"/>
</dbReference>
<feature type="transmembrane region" description="Helical" evidence="8">
    <location>
        <begin position="298"/>
        <end position="326"/>
    </location>
</feature>
<keyword evidence="5 8" id="KW-0812">Transmembrane</keyword>
<evidence type="ECO:0000256" key="7">
    <source>
        <dbReference type="ARBA" id="ARBA00023136"/>
    </source>
</evidence>
<keyword evidence="7 8" id="KW-0472">Membrane</keyword>
<organism evidence="9 10">
    <name type="scientific">Chitinophaga costaii</name>
    <dbReference type="NCBI Taxonomy" id="1335309"/>
    <lineage>
        <taxon>Bacteria</taxon>
        <taxon>Pseudomonadati</taxon>
        <taxon>Bacteroidota</taxon>
        <taxon>Chitinophagia</taxon>
        <taxon>Chitinophagales</taxon>
        <taxon>Chitinophagaceae</taxon>
        <taxon>Chitinophaga</taxon>
    </lineage>
</organism>
<keyword evidence="4" id="KW-1003">Cell membrane</keyword>
<reference evidence="9 10" key="1">
    <citation type="submission" date="2016-08" db="EMBL/GenBank/DDBJ databases">
        <authorList>
            <person name="Seilhamer J.J."/>
        </authorList>
    </citation>
    <scope>NUCLEOTIDE SEQUENCE [LARGE SCALE GENOMIC DNA]</scope>
    <source>
        <strain evidence="9 10">A37T2</strain>
    </source>
</reference>
<feature type="transmembrane region" description="Helical" evidence="8">
    <location>
        <begin position="206"/>
        <end position="226"/>
    </location>
</feature>